<feature type="chain" id="PRO_5018525219" description="Translocase" evidence="1">
    <location>
        <begin position="34"/>
        <end position="309"/>
    </location>
</feature>
<dbReference type="EMBL" id="SBLC01000004">
    <property type="protein sequence ID" value="RWY43544.1"/>
    <property type="molecule type" value="Genomic_DNA"/>
</dbReference>
<protein>
    <recommendedName>
        <fullName evidence="4">Translocase</fullName>
    </recommendedName>
</protein>
<evidence type="ECO:0000313" key="3">
    <source>
        <dbReference type="Proteomes" id="UP000287168"/>
    </source>
</evidence>
<keyword evidence="3" id="KW-1185">Reference proteome</keyword>
<sequence length="309" mass="31443">MTKQQMIRLGAIVAVSAVSVVALQMSGGKPAPAAPVQMAVAAAPATEPPATPAPAKPAASVAEAPVITPAPVVSTPAAPGTAEAAGLSECHADMALIPQAGAMLDLGLLAPCRPDERVVIRHGGLVITGQTSPAGTLIASLPALVSPAEVRMEFADGTSVSQTVEIEGLEDFERFAVQWMEGDAFSLHALTPGAEYDSPGHLSAANPGRPSAEGHFLSVIGNPAAERALMAEVYTWPKGQTAADSPIGFSLEAAVTAQSCGREMPAETLHLSGGRLLVRELSISMPDCTATGEFLVLPNPVSPEKLAAN</sequence>
<evidence type="ECO:0008006" key="4">
    <source>
        <dbReference type="Google" id="ProtNLM"/>
    </source>
</evidence>
<accession>A0A3S3YHJ0</accession>
<organism evidence="2 3">
    <name type="scientific">Falsigemmobacter intermedius</name>
    <dbReference type="NCBI Taxonomy" id="1553448"/>
    <lineage>
        <taxon>Bacteria</taxon>
        <taxon>Pseudomonadati</taxon>
        <taxon>Pseudomonadota</taxon>
        <taxon>Alphaproteobacteria</taxon>
        <taxon>Rhodobacterales</taxon>
        <taxon>Paracoccaceae</taxon>
        <taxon>Falsigemmobacter</taxon>
    </lineage>
</organism>
<gene>
    <name evidence="2" type="ORF">EP867_03820</name>
</gene>
<keyword evidence="1" id="KW-0732">Signal</keyword>
<reference evidence="2 3" key="1">
    <citation type="journal article" date="2015" name="Int. J. Syst. Evol. Microbiol.">
        <title>Gemmobacter intermedius sp. nov., isolated from a white stork (Ciconia ciconia).</title>
        <authorList>
            <person name="Kampfer P."/>
            <person name="Jerzak L."/>
            <person name="Wilharm G."/>
            <person name="Golke J."/>
            <person name="Busse H.J."/>
            <person name="Glaeser S.P."/>
        </authorList>
    </citation>
    <scope>NUCLEOTIDE SEQUENCE [LARGE SCALE GENOMIC DNA]</scope>
    <source>
        <strain evidence="2 3">119/4</strain>
    </source>
</reference>
<name>A0A3S3YHJ0_9RHOB</name>
<comment type="caution">
    <text evidence="2">The sequence shown here is derived from an EMBL/GenBank/DDBJ whole genome shotgun (WGS) entry which is preliminary data.</text>
</comment>
<evidence type="ECO:0000256" key="1">
    <source>
        <dbReference type="SAM" id="SignalP"/>
    </source>
</evidence>
<proteinExistence type="predicted"/>
<dbReference type="AlphaFoldDB" id="A0A3S3YHJ0"/>
<dbReference type="OrthoDB" id="7956241at2"/>
<dbReference type="Proteomes" id="UP000287168">
    <property type="component" value="Unassembled WGS sequence"/>
</dbReference>
<evidence type="ECO:0000313" key="2">
    <source>
        <dbReference type="EMBL" id="RWY43544.1"/>
    </source>
</evidence>
<dbReference type="RefSeq" id="WP_128486881.1">
    <property type="nucleotide sequence ID" value="NZ_JBHLXB010000008.1"/>
</dbReference>
<feature type="signal peptide" evidence="1">
    <location>
        <begin position="1"/>
        <end position="33"/>
    </location>
</feature>